<reference evidence="1" key="1">
    <citation type="journal article" date="2018" name="DNA Res.">
        <title>Multiple hybrid de novo genome assembly of finger millet, an orphan allotetraploid crop.</title>
        <authorList>
            <person name="Hatakeyama M."/>
            <person name="Aluri S."/>
            <person name="Balachadran M.T."/>
            <person name="Sivarajan S.R."/>
            <person name="Patrignani A."/>
            <person name="Gruter S."/>
            <person name="Poveda L."/>
            <person name="Shimizu-Inatsugi R."/>
            <person name="Baeten J."/>
            <person name="Francoijs K.J."/>
            <person name="Nataraja K.N."/>
            <person name="Reddy Y.A.N."/>
            <person name="Phadnis S."/>
            <person name="Ravikumar R.L."/>
            <person name="Schlapbach R."/>
            <person name="Sreeman S.M."/>
            <person name="Shimizu K.K."/>
        </authorList>
    </citation>
    <scope>NUCLEOTIDE SEQUENCE</scope>
</reference>
<keyword evidence="2" id="KW-1185">Reference proteome</keyword>
<evidence type="ECO:0000313" key="1">
    <source>
        <dbReference type="EMBL" id="GJN25380.1"/>
    </source>
</evidence>
<evidence type="ECO:0000313" key="2">
    <source>
        <dbReference type="Proteomes" id="UP001054889"/>
    </source>
</evidence>
<sequence>MAPSAVITHRSAPVARWPPLSLRLLSPARPGEKESFAAAAGRPTRRRLSPPRLCNCARCPCPPATGLSSPTAPRPC</sequence>
<proteinExistence type="predicted"/>
<dbReference type="EMBL" id="BQKI01000078">
    <property type="protein sequence ID" value="GJN25380.1"/>
    <property type="molecule type" value="Genomic_DNA"/>
</dbReference>
<gene>
    <name evidence="1" type="primary">gb13201</name>
    <name evidence="1" type="ORF">PR202_gb13201</name>
</gene>
<accession>A0AAV5ET57</accession>
<protein>
    <submittedName>
        <fullName evidence="1">Uncharacterized protein</fullName>
    </submittedName>
</protein>
<comment type="caution">
    <text evidence="1">The sequence shown here is derived from an EMBL/GenBank/DDBJ whole genome shotgun (WGS) entry which is preliminary data.</text>
</comment>
<organism evidence="1 2">
    <name type="scientific">Eleusine coracana subsp. coracana</name>
    <dbReference type="NCBI Taxonomy" id="191504"/>
    <lineage>
        <taxon>Eukaryota</taxon>
        <taxon>Viridiplantae</taxon>
        <taxon>Streptophyta</taxon>
        <taxon>Embryophyta</taxon>
        <taxon>Tracheophyta</taxon>
        <taxon>Spermatophyta</taxon>
        <taxon>Magnoliopsida</taxon>
        <taxon>Liliopsida</taxon>
        <taxon>Poales</taxon>
        <taxon>Poaceae</taxon>
        <taxon>PACMAD clade</taxon>
        <taxon>Chloridoideae</taxon>
        <taxon>Cynodonteae</taxon>
        <taxon>Eleusininae</taxon>
        <taxon>Eleusine</taxon>
    </lineage>
</organism>
<dbReference type="Proteomes" id="UP001054889">
    <property type="component" value="Unassembled WGS sequence"/>
</dbReference>
<reference evidence="1" key="2">
    <citation type="submission" date="2021-12" db="EMBL/GenBank/DDBJ databases">
        <title>Resequencing data analysis of finger millet.</title>
        <authorList>
            <person name="Hatakeyama M."/>
            <person name="Aluri S."/>
            <person name="Balachadran M.T."/>
            <person name="Sivarajan S.R."/>
            <person name="Poveda L."/>
            <person name="Shimizu-Inatsugi R."/>
            <person name="Schlapbach R."/>
            <person name="Sreeman S.M."/>
            <person name="Shimizu K.K."/>
        </authorList>
    </citation>
    <scope>NUCLEOTIDE SEQUENCE</scope>
</reference>
<name>A0AAV5ET57_ELECO</name>
<dbReference type="AlphaFoldDB" id="A0AAV5ET57"/>